<reference evidence="4" key="1">
    <citation type="submission" date="2016-11" db="EMBL/GenBank/DDBJ databases">
        <authorList>
            <person name="Guldener U."/>
        </authorList>
    </citation>
    <scope>NUCLEOTIDE SEQUENCE [LARGE SCALE GENOMIC DNA]</scope>
</reference>
<dbReference type="VEuPathDB" id="FungiDB:HGUI_02307"/>
<dbReference type="AlphaFoldDB" id="A0A1L0B4Z1"/>
<feature type="signal peptide" evidence="2">
    <location>
        <begin position="1"/>
        <end position="20"/>
    </location>
</feature>
<evidence type="ECO:0000313" key="3">
    <source>
        <dbReference type="EMBL" id="SGZ40107.1"/>
    </source>
</evidence>
<evidence type="ECO:0000256" key="1">
    <source>
        <dbReference type="SAM" id="MobiDB-lite"/>
    </source>
</evidence>
<keyword evidence="2" id="KW-0732">Signal</keyword>
<organism evidence="3 4">
    <name type="scientific">Hanseniaspora guilliermondii</name>
    <dbReference type="NCBI Taxonomy" id="56406"/>
    <lineage>
        <taxon>Eukaryota</taxon>
        <taxon>Fungi</taxon>
        <taxon>Dikarya</taxon>
        <taxon>Ascomycota</taxon>
        <taxon>Saccharomycotina</taxon>
        <taxon>Saccharomycetes</taxon>
        <taxon>Saccharomycodales</taxon>
        <taxon>Saccharomycodaceae</taxon>
        <taxon>Hanseniaspora</taxon>
    </lineage>
</organism>
<name>A0A1L0B4Z1_9ASCO</name>
<sequence>MLRNIIGLIALWCAFETTRAAEHSKKNHKDHKNKRGLTTIDGVVYNEFVVTSTLPPVTIYSTSYWTSYWTSVLTQYSTVVVGDVTSTKTMVTPTTYAVVSSSSVATTQTSSTSSSQPSTISTSTLSPSTSNKKKATTFIDASSLLNNLYGASETTGTYFQNVSTPYYLTTVSDGTTRLFYFEDVYYDTNGTPTATQYEQYVGTDDISAILDSYVSSTVYTTSTSTVKKTVTITTSV</sequence>
<proteinExistence type="predicted"/>
<dbReference type="EMBL" id="FQNF01000039">
    <property type="protein sequence ID" value="SGZ40107.1"/>
    <property type="molecule type" value="Genomic_DNA"/>
</dbReference>
<evidence type="ECO:0000313" key="4">
    <source>
        <dbReference type="Proteomes" id="UP000183365"/>
    </source>
</evidence>
<feature type="region of interest" description="Disordered" evidence="1">
    <location>
        <begin position="107"/>
        <end position="131"/>
    </location>
</feature>
<evidence type="ECO:0000256" key="2">
    <source>
        <dbReference type="SAM" id="SignalP"/>
    </source>
</evidence>
<protein>
    <submittedName>
        <fullName evidence="3">Uncharacterized protein</fullName>
    </submittedName>
</protein>
<gene>
    <name evidence="3" type="ORF">HGUI_02307</name>
</gene>
<feature type="chain" id="PRO_5011956074" evidence="2">
    <location>
        <begin position="21"/>
        <end position="236"/>
    </location>
</feature>
<accession>A0A1L0B4Z1</accession>
<feature type="compositionally biased region" description="Low complexity" evidence="1">
    <location>
        <begin position="107"/>
        <end position="130"/>
    </location>
</feature>
<keyword evidence="4" id="KW-1185">Reference proteome</keyword>
<dbReference type="OrthoDB" id="3973436at2759"/>
<dbReference type="Proteomes" id="UP000183365">
    <property type="component" value="Unassembled WGS sequence"/>
</dbReference>